<protein>
    <recommendedName>
        <fullName evidence="3">DUF3396 domain-containing protein</fullName>
    </recommendedName>
</protein>
<accession>A0A250J3I0</accession>
<reference evidence="1 2" key="1">
    <citation type="submission" date="2017-06" db="EMBL/GenBank/DDBJ databases">
        <title>Sequencing and comparative analysis of myxobacterial genomes.</title>
        <authorList>
            <person name="Rupp O."/>
            <person name="Goesmann A."/>
            <person name="Sogaard-Andersen L."/>
        </authorList>
    </citation>
    <scope>NUCLEOTIDE SEQUENCE [LARGE SCALE GENOMIC DNA]</scope>
    <source>
        <strain evidence="1 2">DSM 52655</strain>
    </source>
</reference>
<evidence type="ECO:0000313" key="1">
    <source>
        <dbReference type="EMBL" id="ATB37931.1"/>
    </source>
</evidence>
<sequence>MNSEPWPHIRIYSEKGLLVLRDGFSITIYTRHPHAQIAEGALRSLELYLNAVEPGALGLYADLDGYWQNLDSTAWKLIRDELRHPTQAHIELADTSAVQARYRFTYHGSSFTPLPFIRDTSTWVSAMSCWLPTEYLKERGFAQVRELVMGMASCFPFCSGHAGLSLHAQNDLLSLEKVSRARANRYPGMDIALSALPTLDIGTRVNGVHWLNFLGPPVLDALGGIAGLRVRLHSPDISVQEMEEGRAVVTLGAHPDAGDIEEGRTLPAYRELARVLEPFLYQRRYLPNEEVPEELRRWERRFLD</sequence>
<organism evidence="1 2">
    <name type="scientific">Cystobacter fuscus</name>
    <dbReference type="NCBI Taxonomy" id="43"/>
    <lineage>
        <taxon>Bacteria</taxon>
        <taxon>Pseudomonadati</taxon>
        <taxon>Myxococcota</taxon>
        <taxon>Myxococcia</taxon>
        <taxon>Myxococcales</taxon>
        <taxon>Cystobacterineae</taxon>
        <taxon>Archangiaceae</taxon>
        <taxon>Cystobacter</taxon>
    </lineage>
</organism>
<dbReference type="RefSeq" id="WP_232537610.1">
    <property type="nucleotide sequence ID" value="NZ_CP022098.1"/>
</dbReference>
<evidence type="ECO:0008006" key="3">
    <source>
        <dbReference type="Google" id="ProtNLM"/>
    </source>
</evidence>
<name>A0A250J3I0_9BACT</name>
<dbReference type="InterPro" id="IPR021815">
    <property type="entry name" value="TsiV"/>
</dbReference>
<proteinExistence type="predicted"/>
<dbReference type="EMBL" id="CP022098">
    <property type="protein sequence ID" value="ATB37931.1"/>
    <property type="molecule type" value="Genomic_DNA"/>
</dbReference>
<gene>
    <name evidence="1" type="ORF">CYFUS_003356</name>
</gene>
<dbReference type="Proteomes" id="UP000217257">
    <property type="component" value="Chromosome"/>
</dbReference>
<dbReference type="AlphaFoldDB" id="A0A250J3I0"/>
<dbReference type="Pfam" id="PF11876">
    <property type="entry name" value="TsiV"/>
    <property type="match status" value="1"/>
</dbReference>
<evidence type="ECO:0000313" key="2">
    <source>
        <dbReference type="Proteomes" id="UP000217257"/>
    </source>
</evidence>
<dbReference type="KEGG" id="cfus:CYFUS_003356"/>